<reference evidence="1 2" key="1">
    <citation type="submission" date="2014-11" db="EMBL/GenBank/DDBJ databases">
        <title>Genome sequencing of Pantoea rodasii ND03.</title>
        <authorList>
            <person name="Muhamad Yunos N.Y."/>
            <person name="Chan K.-G."/>
        </authorList>
    </citation>
    <scope>NUCLEOTIDE SEQUENCE [LARGE SCALE GENOMIC DNA]</scope>
    <source>
        <strain evidence="1 2">ND03</strain>
    </source>
</reference>
<organism evidence="1 2">
    <name type="scientific">Pantoea rodasii</name>
    <dbReference type="NCBI Taxonomy" id="1076549"/>
    <lineage>
        <taxon>Bacteria</taxon>
        <taxon>Pseudomonadati</taxon>
        <taxon>Pseudomonadota</taxon>
        <taxon>Gammaproteobacteria</taxon>
        <taxon>Enterobacterales</taxon>
        <taxon>Erwiniaceae</taxon>
        <taxon>Pantoea</taxon>
    </lineage>
</organism>
<sequence length="81" mass="9163">MRDTEQYLKFTLLSAHFSGLQHKFAKPLCTFALSPDFAFYPLAQFVKVGSQKPLLADEGDRAKMLVSALWLSAHRTTRYPG</sequence>
<name>A0A0B1R563_9GAMM</name>
<proteinExistence type="predicted"/>
<evidence type="ECO:0000313" key="1">
    <source>
        <dbReference type="EMBL" id="KHJ68133.1"/>
    </source>
</evidence>
<dbReference type="EMBL" id="JTJJ01000035">
    <property type="protein sequence ID" value="KHJ68133.1"/>
    <property type="molecule type" value="Genomic_DNA"/>
</dbReference>
<evidence type="ECO:0000313" key="2">
    <source>
        <dbReference type="Proteomes" id="UP000030853"/>
    </source>
</evidence>
<gene>
    <name evidence="1" type="ORF">QU24_10595</name>
</gene>
<comment type="caution">
    <text evidence="1">The sequence shown here is derived from an EMBL/GenBank/DDBJ whole genome shotgun (WGS) entry which is preliminary data.</text>
</comment>
<dbReference type="Proteomes" id="UP000030853">
    <property type="component" value="Unassembled WGS sequence"/>
</dbReference>
<accession>A0A0B1R563</accession>
<dbReference type="AlphaFoldDB" id="A0A0B1R563"/>
<protein>
    <submittedName>
        <fullName evidence="1">Uncharacterized protein</fullName>
    </submittedName>
</protein>